<evidence type="ECO:0000259" key="6">
    <source>
        <dbReference type="PROSITE" id="PS50109"/>
    </source>
</evidence>
<dbReference type="PANTHER" id="PTHR43547">
    <property type="entry name" value="TWO-COMPONENT HISTIDINE KINASE"/>
    <property type="match status" value="1"/>
</dbReference>
<feature type="chain" id="PRO_5045752156" description="histidine kinase" evidence="5">
    <location>
        <begin position="18"/>
        <end position="682"/>
    </location>
</feature>
<dbReference type="Gene3D" id="3.40.50.2300">
    <property type="match status" value="1"/>
</dbReference>
<evidence type="ECO:0000313" key="10">
    <source>
        <dbReference type="EMBL" id="GIZ52752.1"/>
    </source>
</evidence>
<keyword evidence="5" id="KW-0732">Signal</keyword>
<dbReference type="CDD" id="cd00130">
    <property type="entry name" value="PAS"/>
    <property type="match status" value="2"/>
</dbReference>
<protein>
    <recommendedName>
        <fullName evidence="2">histidine kinase</fullName>
        <ecNumber evidence="2">2.7.13.3</ecNumber>
    </recommendedName>
</protein>
<proteinExistence type="predicted"/>
<dbReference type="InterPro" id="IPR036890">
    <property type="entry name" value="HATPase_C_sf"/>
</dbReference>
<keyword evidence="3 4" id="KW-0597">Phosphoprotein</keyword>
<dbReference type="InterPro" id="IPR005467">
    <property type="entry name" value="His_kinase_dom"/>
</dbReference>
<dbReference type="PROSITE" id="PS50110">
    <property type="entry name" value="RESPONSE_REGULATORY"/>
    <property type="match status" value="1"/>
</dbReference>
<dbReference type="Pfam" id="PF02518">
    <property type="entry name" value="HATPase_c"/>
    <property type="match status" value="1"/>
</dbReference>
<dbReference type="Proteomes" id="UP000887222">
    <property type="component" value="Unassembled WGS sequence"/>
</dbReference>
<feature type="domain" description="Histidine kinase" evidence="6">
    <location>
        <begin position="328"/>
        <end position="546"/>
    </location>
</feature>
<evidence type="ECO:0000256" key="2">
    <source>
        <dbReference type="ARBA" id="ARBA00012438"/>
    </source>
</evidence>
<dbReference type="EMBL" id="BPMK01000012">
    <property type="protein sequence ID" value="GIZ52752.1"/>
    <property type="molecule type" value="Genomic_DNA"/>
</dbReference>
<dbReference type="InterPro" id="IPR035965">
    <property type="entry name" value="PAS-like_dom_sf"/>
</dbReference>
<evidence type="ECO:0000259" key="7">
    <source>
        <dbReference type="PROSITE" id="PS50110"/>
    </source>
</evidence>
<evidence type="ECO:0000259" key="8">
    <source>
        <dbReference type="PROSITE" id="PS50112"/>
    </source>
</evidence>
<dbReference type="EC" id="2.7.13.3" evidence="2"/>
<dbReference type="InterPro" id="IPR003594">
    <property type="entry name" value="HATPase_dom"/>
</dbReference>
<dbReference type="PROSITE" id="PS50109">
    <property type="entry name" value="HIS_KIN"/>
    <property type="match status" value="1"/>
</dbReference>
<dbReference type="PROSITE" id="PS50113">
    <property type="entry name" value="PAC"/>
    <property type="match status" value="2"/>
</dbReference>
<dbReference type="SMART" id="SM00448">
    <property type="entry name" value="REC"/>
    <property type="match status" value="1"/>
</dbReference>
<dbReference type="Gene3D" id="3.30.450.20">
    <property type="entry name" value="PAS domain"/>
    <property type="match status" value="2"/>
</dbReference>
<comment type="caution">
    <text evidence="10">The sequence shown here is derived from an EMBL/GenBank/DDBJ whole genome shotgun (WGS) entry which is preliminary data.</text>
</comment>
<dbReference type="SUPFAM" id="SSF52172">
    <property type="entry name" value="CheY-like"/>
    <property type="match status" value="1"/>
</dbReference>
<feature type="domain" description="PAC" evidence="9">
    <location>
        <begin position="139"/>
        <end position="191"/>
    </location>
</feature>
<dbReference type="InterPro" id="IPR000014">
    <property type="entry name" value="PAS"/>
</dbReference>
<dbReference type="PANTHER" id="PTHR43547:SF2">
    <property type="entry name" value="HYBRID SIGNAL TRANSDUCTION HISTIDINE KINASE C"/>
    <property type="match status" value="1"/>
</dbReference>
<evidence type="ECO:0000256" key="4">
    <source>
        <dbReference type="PROSITE-ProRule" id="PRU00169"/>
    </source>
</evidence>
<dbReference type="InterPro" id="IPR036097">
    <property type="entry name" value="HisK_dim/P_sf"/>
</dbReference>
<sequence length="682" mass="75283">MRAALARVAFGFRRALAADYAACFLLRLGLPRFDGGDSRVRISRQMAPRNEHAAASPAPDPSPVLGAQALALFDQVPTGICMIDGGGRILGANAWFCSHIGYSLEELRALRVADITHPEDRDRVDRALRQLMSGETRHHGLDKRCLCKDGSVLWVNIDASVVSDSRGRPLHAIASMREIEAQKRAETALHAGEARWREMADALPLIVWSARADGSHEYYSRQWQASTGMPPQAALGDGWLDAIHPDDRQHVLETWRRSVDAGESFEAQYRLRDREGDYRWVLARALPLCDERGHVARWMGTCCDIHDQRLAEEELRSSGRRKNEFLAMLAHELRNPLAPISTAAQLLKISAGDERRVRQASEIIGRQVRHMTELVDDLLDVSRVTRGLVTLDNDEFDLKQVVAAAIEQSRPLIEGRHHVLKTRMDGQPAIARGDRTRMIQVVANLLNNAAKYTPQGGEITLSLDVLRDRARLSVRDNGIGIEPTLLPRIFELFTQAERTPDRAQGGLGLGLALVKHIMTLHGGSVEAHSEGLGRGSLFAVTIPLPADAATGTRDEHRAPPAAGPLHLMVVDDNQDAAHTLAALLEVHGHRVVVSHNGADALARAANDPPQVFILDIGLPDIDGFALARRLRAMPRTQSALLVALTGYDQEQDRDRAREAGFDHHLVKPLDMDRLFALLGARR</sequence>
<dbReference type="SUPFAM" id="SSF55785">
    <property type="entry name" value="PYP-like sensor domain (PAS domain)"/>
    <property type="match status" value="2"/>
</dbReference>
<name>A0ABQ4Q6B0_9BURK</name>
<organism evidence="10 11">
    <name type="scientific">Noviherbaspirillum aridicola</name>
    <dbReference type="NCBI Taxonomy" id="2849687"/>
    <lineage>
        <taxon>Bacteria</taxon>
        <taxon>Pseudomonadati</taxon>
        <taxon>Pseudomonadota</taxon>
        <taxon>Betaproteobacteria</taxon>
        <taxon>Burkholderiales</taxon>
        <taxon>Oxalobacteraceae</taxon>
        <taxon>Noviherbaspirillum</taxon>
    </lineage>
</organism>
<dbReference type="SMART" id="SM00086">
    <property type="entry name" value="PAC"/>
    <property type="match status" value="2"/>
</dbReference>
<dbReference type="SMART" id="SM00091">
    <property type="entry name" value="PAS"/>
    <property type="match status" value="2"/>
</dbReference>
<dbReference type="Pfam" id="PF08447">
    <property type="entry name" value="PAS_3"/>
    <property type="match status" value="2"/>
</dbReference>
<dbReference type="InterPro" id="IPR004358">
    <property type="entry name" value="Sig_transdc_His_kin-like_C"/>
</dbReference>
<feature type="signal peptide" evidence="5">
    <location>
        <begin position="1"/>
        <end position="17"/>
    </location>
</feature>
<dbReference type="SMART" id="SM00387">
    <property type="entry name" value="HATPase_c"/>
    <property type="match status" value="1"/>
</dbReference>
<dbReference type="Gene3D" id="1.10.287.130">
    <property type="match status" value="1"/>
</dbReference>
<dbReference type="SMART" id="SM00388">
    <property type="entry name" value="HisKA"/>
    <property type="match status" value="1"/>
</dbReference>
<dbReference type="InterPro" id="IPR003661">
    <property type="entry name" value="HisK_dim/P_dom"/>
</dbReference>
<feature type="domain" description="PAS" evidence="8">
    <location>
        <begin position="192"/>
        <end position="262"/>
    </location>
</feature>
<dbReference type="InterPro" id="IPR013655">
    <property type="entry name" value="PAS_fold_3"/>
</dbReference>
<dbReference type="NCBIfam" id="TIGR00229">
    <property type="entry name" value="sensory_box"/>
    <property type="match status" value="2"/>
</dbReference>
<accession>A0ABQ4Q6B0</accession>
<reference evidence="10 11" key="1">
    <citation type="journal article" date="2022" name="Int. J. Syst. Evol. Microbiol.">
        <title>Noviherbaspirillum aridicola sp. nov., isolated from an arid soil in Pakistan.</title>
        <authorList>
            <person name="Khan I.U."/>
            <person name="Saqib M."/>
            <person name="Amin A."/>
            <person name="Hussain F."/>
            <person name="Li L."/>
            <person name="Liu Y.H."/>
            <person name="Fang B.Z."/>
            <person name="Ahmed I."/>
            <person name="Li W.J."/>
        </authorList>
    </citation>
    <scope>NUCLEOTIDE SEQUENCE [LARGE SCALE GENOMIC DNA]</scope>
    <source>
        <strain evidence="10 11">NCCP-691</strain>
    </source>
</reference>
<comment type="catalytic activity">
    <reaction evidence="1">
        <text>ATP + protein L-histidine = ADP + protein N-phospho-L-histidine.</text>
        <dbReference type="EC" id="2.7.13.3"/>
    </reaction>
</comment>
<dbReference type="InterPro" id="IPR000700">
    <property type="entry name" value="PAS-assoc_C"/>
</dbReference>
<evidence type="ECO:0000256" key="1">
    <source>
        <dbReference type="ARBA" id="ARBA00000085"/>
    </source>
</evidence>
<dbReference type="InterPro" id="IPR001610">
    <property type="entry name" value="PAC"/>
</dbReference>
<dbReference type="InterPro" id="IPR001789">
    <property type="entry name" value="Sig_transdc_resp-reg_receiver"/>
</dbReference>
<dbReference type="Pfam" id="PF00512">
    <property type="entry name" value="HisKA"/>
    <property type="match status" value="1"/>
</dbReference>
<feature type="modified residue" description="4-aspartylphosphate" evidence="4">
    <location>
        <position position="615"/>
    </location>
</feature>
<evidence type="ECO:0000256" key="3">
    <source>
        <dbReference type="ARBA" id="ARBA00022553"/>
    </source>
</evidence>
<dbReference type="Pfam" id="PF00072">
    <property type="entry name" value="Response_reg"/>
    <property type="match status" value="1"/>
</dbReference>
<keyword evidence="11" id="KW-1185">Reference proteome</keyword>
<dbReference type="Gene3D" id="3.30.565.10">
    <property type="entry name" value="Histidine kinase-like ATPase, C-terminal domain"/>
    <property type="match status" value="1"/>
</dbReference>
<dbReference type="CDD" id="cd00075">
    <property type="entry name" value="HATPase"/>
    <property type="match status" value="1"/>
</dbReference>
<dbReference type="RefSeq" id="WP_220809175.1">
    <property type="nucleotide sequence ID" value="NZ_BPMK01000012.1"/>
</dbReference>
<dbReference type="CDD" id="cd17580">
    <property type="entry name" value="REC_2_DhkD-like"/>
    <property type="match status" value="1"/>
</dbReference>
<evidence type="ECO:0000256" key="5">
    <source>
        <dbReference type="SAM" id="SignalP"/>
    </source>
</evidence>
<dbReference type="InterPro" id="IPR011006">
    <property type="entry name" value="CheY-like_superfamily"/>
</dbReference>
<feature type="domain" description="PAS" evidence="8">
    <location>
        <begin position="72"/>
        <end position="135"/>
    </location>
</feature>
<dbReference type="CDD" id="cd00082">
    <property type="entry name" value="HisKA"/>
    <property type="match status" value="1"/>
</dbReference>
<dbReference type="SUPFAM" id="SSF47384">
    <property type="entry name" value="Homodimeric domain of signal transducing histidine kinase"/>
    <property type="match status" value="1"/>
</dbReference>
<dbReference type="PRINTS" id="PR00344">
    <property type="entry name" value="BCTRLSENSOR"/>
</dbReference>
<evidence type="ECO:0000259" key="9">
    <source>
        <dbReference type="PROSITE" id="PS50113"/>
    </source>
</evidence>
<gene>
    <name evidence="10" type="ORF">NCCP691_27660</name>
</gene>
<dbReference type="SUPFAM" id="SSF55874">
    <property type="entry name" value="ATPase domain of HSP90 chaperone/DNA topoisomerase II/histidine kinase"/>
    <property type="match status" value="1"/>
</dbReference>
<feature type="domain" description="Response regulatory" evidence="7">
    <location>
        <begin position="566"/>
        <end position="682"/>
    </location>
</feature>
<evidence type="ECO:0000313" key="11">
    <source>
        <dbReference type="Proteomes" id="UP000887222"/>
    </source>
</evidence>
<feature type="domain" description="PAC" evidence="9">
    <location>
        <begin position="265"/>
        <end position="317"/>
    </location>
</feature>
<dbReference type="PROSITE" id="PS50112">
    <property type="entry name" value="PAS"/>
    <property type="match status" value="2"/>
</dbReference>